<dbReference type="OrthoDB" id="4777221at2759"/>
<protein>
    <submittedName>
        <fullName evidence="2">Uncharacterized protein</fullName>
    </submittedName>
</protein>
<accession>E9DUF0</accession>
<sequence>MSTNRVSKQRSKASSASSLRRDNLLSAIINNPSLSFMKACARCTRMGLPQCEASVSDSSRCVKCVVDKQGNCDIAGVTPQQLRSIADQHYKLERELEEAEERALAENQKVLRLRKQKNVAYARYARIGLP</sequence>
<dbReference type="Proteomes" id="UP000002499">
    <property type="component" value="Unassembled WGS sequence"/>
</dbReference>
<keyword evidence="1" id="KW-0175">Coiled coil</keyword>
<dbReference type="AlphaFoldDB" id="E9DUF0"/>
<evidence type="ECO:0000313" key="2">
    <source>
        <dbReference type="EMBL" id="EFY92612.1"/>
    </source>
</evidence>
<organism evidence="3">
    <name type="scientific">Metarhizium acridum (strain CQMa 102)</name>
    <dbReference type="NCBI Taxonomy" id="655827"/>
    <lineage>
        <taxon>Eukaryota</taxon>
        <taxon>Fungi</taxon>
        <taxon>Dikarya</taxon>
        <taxon>Ascomycota</taxon>
        <taxon>Pezizomycotina</taxon>
        <taxon>Sordariomycetes</taxon>
        <taxon>Hypocreomycetidae</taxon>
        <taxon>Hypocreales</taxon>
        <taxon>Clavicipitaceae</taxon>
        <taxon>Metarhizium</taxon>
    </lineage>
</organism>
<dbReference type="HOGENOM" id="CLU_1938642_0_0_1"/>
<name>E9DUF0_METAQ</name>
<evidence type="ECO:0000256" key="1">
    <source>
        <dbReference type="SAM" id="Coils"/>
    </source>
</evidence>
<feature type="coiled-coil region" evidence="1">
    <location>
        <begin position="82"/>
        <end position="116"/>
    </location>
</feature>
<dbReference type="EMBL" id="GL698474">
    <property type="protein sequence ID" value="EFY92612.1"/>
    <property type="molecule type" value="Genomic_DNA"/>
</dbReference>
<gene>
    <name evidence="2" type="ORF">MAC_01248</name>
</gene>
<reference evidence="2 3" key="1">
    <citation type="journal article" date="2011" name="PLoS Genet.">
        <title>Genome sequencing and comparative transcriptomics of the model entomopathogenic fungi Metarhizium anisopliae and M. acridum.</title>
        <authorList>
            <person name="Gao Q."/>
            <person name="Jin K."/>
            <person name="Ying S.H."/>
            <person name="Zhang Y."/>
            <person name="Xiao G."/>
            <person name="Shang Y."/>
            <person name="Duan Z."/>
            <person name="Hu X."/>
            <person name="Xie X.Q."/>
            <person name="Zhou G."/>
            <person name="Peng G."/>
            <person name="Luo Z."/>
            <person name="Huang W."/>
            <person name="Wang B."/>
            <person name="Fang W."/>
            <person name="Wang S."/>
            <person name="Zhong Y."/>
            <person name="Ma L.J."/>
            <person name="St Leger R.J."/>
            <person name="Zhao G.P."/>
            <person name="Pei Y."/>
            <person name="Feng M.G."/>
            <person name="Xia Y."/>
            <person name="Wang C."/>
        </authorList>
    </citation>
    <scope>NUCLEOTIDE SEQUENCE [LARGE SCALE GENOMIC DNA]</scope>
    <source>
        <strain evidence="2 3">CQMa 102</strain>
    </source>
</reference>
<proteinExistence type="predicted"/>
<keyword evidence="3" id="KW-1185">Reference proteome</keyword>
<dbReference type="InParanoid" id="E9DUF0"/>
<dbReference type="OMA" id="KACARCT"/>
<evidence type="ECO:0000313" key="3">
    <source>
        <dbReference type="Proteomes" id="UP000002499"/>
    </source>
</evidence>